<dbReference type="EMBL" id="CP000382">
    <property type="protein sequence ID" value="ABK60477.1"/>
    <property type="molecule type" value="Genomic_DNA"/>
</dbReference>
<feature type="transmembrane region" description="Helical" evidence="1">
    <location>
        <begin position="29"/>
        <end position="51"/>
    </location>
</feature>
<organism evidence="2 3">
    <name type="scientific">Clostridium novyi (strain NT)</name>
    <dbReference type="NCBI Taxonomy" id="386415"/>
    <lineage>
        <taxon>Bacteria</taxon>
        <taxon>Bacillati</taxon>
        <taxon>Bacillota</taxon>
        <taxon>Clostridia</taxon>
        <taxon>Eubacteriales</taxon>
        <taxon>Clostridiaceae</taxon>
        <taxon>Clostridium</taxon>
    </lineage>
</organism>
<dbReference type="AlphaFoldDB" id="A0Q0D3"/>
<keyword evidence="1" id="KW-1133">Transmembrane helix</keyword>
<dbReference type="PATRIC" id="fig|386415.7.peg.1115"/>
<dbReference type="eggNOG" id="ENOG50332Y2">
    <property type="taxonomic scope" value="Bacteria"/>
</dbReference>
<feature type="transmembrane region" description="Helical" evidence="1">
    <location>
        <begin position="168"/>
        <end position="189"/>
    </location>
</feature>
<dbReference type="STRING" id="386415.NT01CX_2012"/>
<feature type="transmembrane region" description="Helical" evidence="1">
    <location>
        <begin position="209"/>
        <end position="230"/>
    </location>
</feature>
<feature type="transmembrane region" description="Helical" evidence="1">
    <location>
        <begin position="66"/>
        <end position="84"/>
    </location>
</feature>
<protein>
    <submittedName>
        <fullName evidence="2">Membrane protein, putative</fullName>
    </submittedName>
</protein>
<dbReference type="HOGENOM" id="CLU_1173791_0_0_9"/>
<evidence type="ECO:0000313" key="3">
    <source>
        <dbReference type="Proteomes" id="UP000008220"/>
    </source>
</evidence>
<accession>A0Q0D3</accession>
<keyword evidence="3" id="KW-1185">Reference proteome</keyword>
<evidence type="ECO:0000313" key="2">
    <source>
        <dbReference type="EMBL" id="ABK60477.1"/>
    </source>
</evidence>
<feature type="transmembrane region" description="Helical" evidence="1">
    <location>
        <begin position="105"/>
        <end position="129"/>
    </location>
</feature>
<dbReference type="RefSeq" id="WP_011722088.1">
    <property type="nucleotide sequence ID" value="NC_008593.1"/>
</dbReference>
<feature type="transmembrane region" description="Helical" evidence="1">
    <location>
        <begin position="141"/>
        <end position="161"/>
    </location>
</feature>
<sequence length="236" mass="28025">MLMYIFKNNRIIYDNYFKIFDVKKYKLKISCLILIILLINSLLCPIPYNYLQMISQSHMLKGFDNLYDYTIPIISAFMIIYVFYKDYTTEIYKLLTFYNRNNINYILLYRWIFYTLIFSIGSFITGLLYYRNISFLDITNLYLSIRFIPNILFLSSLVLLIMTVLKNVYAAILILTSYFFVDFLSGGAIFKIFSIGAHANNFYYTISPLYYIINRIVLIILSCIFVFISCKISCKI</sequence>
<dbReference type="KEGG" id="cno:NT01CX_2012"/>
<proteinExistence type="predicted"/>
<dbReference type="Proteomes" id="UP000008220">
    <property type="component" value="Chromosome"/>
</dbReference>
<keyword evidence="1" id="KW-0812">Transmembrane</keyword>
<evidence type="ECO:0000256" key="1">
    <source>
        <dbReference type="SAM" id="Phobius"/>
    </source>
</evidence>
<name>A0Q0D3_CLONN</name>
<keyword evidence="1" id="KW-0472">Membrane</keyword>
<gene>
    <name evidence="2" type="ordered locus">NT01CX_2012</name>
</gene>
<reference evidence="2" key="1">
    <citation type="journal article" date="2006" name="Nat. Biotechnol.">
        <title>The genome and transcriptomes of the anti-tumor agent Clostridium novyi-NT.</title>
        <authorList>
            <person name="Bettegowda C."/>
            <person name="Huang X."/>
            <person name="Lin J."/>
            <person name="Cheong I."/>
            <person name="Kohli M."/>
            <person name="Szabo S.A."/>
            <person name="Zhang X."/>
            <person name="Diaz L.A. Jr."/>
            <person name="Velculescu V.E."/>
            <person name="Parmigiani G."/>
            <person name="Kinzler K.W."/>
            <person name="Vogelstein B."/>
            <person name="Zhou S."/>
        </authorList>
    </citation>
    <scope>NUCLEOTIDE SEQUENCE [LARGE SCALE GENOMIC DNA]</scope>
    <source>
        <strain evidence="2">NT</strain>
    </source>
</reference>